<dbReference type="Gene3D" id="2.120.10.30">
    <property type="entry name" value="TolB, C-terminal domain"/>
    <property type="match status" value="1"/>
</dbReference>
<organism evidence="1 2">
    <name type="scientific">Dactylosporangium sucinum</name>
    <dbReference type="NCBI Taxonomy" id="1424081"/>
    <lineage>
        <taxon>Bacteria</taxon>
        <taxon>Bacillati</taxon>
        <taxon>Actinomycetota</taxon>
        <taxon>Actinomycetes</taxon>
        <taxon>Micromonosporales</taxon>
        <taxon>Micromonosporaceae</taxon>
        <taxon>Dactylosporangium</taxon>
    </lineage>
</organism>
<keyword evidence="2" id="KW-1185">Reference proteome</keyword>
<dbReference type="Proteomes" id="UP000642070">
    <property type="component" value="Unassembled WGS sequence"/>
</dbReference>
<name>A0A917TZ80_9ACTN</name>
<dbReference type="InterPro" id="IPR011042">
    <property type="entry name" value="6-blade_b-propeller_TolB-like"/>
</dbReference>
<dbReference type="RefSeq" id="WP_190252759.1">
    <property type="nucleotide sequence ID" value="NZ_BMPI01000028.1"/>
</dbReference>
<protein>
    <submittedName>
        <fullName evidence="1">Uncharacterized protein</fullName>
    </submittedName>
</protein>
<accession>A0A917TZ80</accession>
<dbReference type="PROSITE" id="PS51257">
    <property type="entry name" value="PROKAR_LIPOPROTEIN"/>
    <property type="match status" value="1"/>
</dbReference>
<evidence type="ECO:0000313" key="1">
    <source>
        <dbReference type="EMBL" id="GGM45692.1"/>
    </source>
</evidence>
<dbReference type="SUPFAM" id="SSF82171">
    <property type="entry name" value="DPP6 N-terminal domain-like"/>
    <property type="match status" value="1"/>
</dbReference>
<gene>
    <name evidence="1" type="ORF">GCM10007977_054150</name>
</gene>
<dbReference type="EMBL" id="BMPI01000028">
    <property type="protein sequence ID" value="GGM45692.1"/>
    <property type="molecule type" value="Genomic_DNA"/>
</dbReference>
<comment type="caution">
    <text evidence="1">The sequence shown here is derived from an EMBL/GenBank/DDBJ whole genome shotgun (WGS) entry which is preliminary data.</text>
</comment>
<reference evidence="1" key="2">
    <citation type="submission" date="2020-09" db="EMBL/GenBank/DDBJ databases">
        <authorList>
            <person name="Sun Q."/>
            <person name="Ohkuma M."/>
        </authorList>
    </citation>
    <scope>NUCLEOTIDE SEQUENCE</scope>
    <source>
        <strain evidence="1">JCM 19831</strain>
    </source>
</reference>
<dbReference type="AlphaFoldDB" id="A0A917TZ80"/>
<evidence type="ECO:0000313" key="2">
    <source>
        <dbReference type="Proteomes" id="UP000642070"/>
    </source>
</evidence>
<sequence>MIEFRRNIVAGTAVLVVAAVSGCAPGTGDRAQPATTATGTSMVTSPTAVPGTLVYLDVAAGRPITMTTVTDGAARRTTFGTATRSDEHVLVPSPDATRLAAVESPDPDSVAPGDLVVISAGGARHTVATKVMWGGGSAPVWMPDGQHVIAAVGGQWRVIDVANGAATPYPAGPRPGADGGYLTWSTNGHWRAIGGSTDVTVTAADGTGEVKRSVASLPECREAAGCPTSVQAVSDDGRYVALGHMNSDPSRVTEAHLVLDMRTGGLVNLPPTAPGGSVDRVFFRPDGGMVVRTVTNDGRYTFVLLRADGSTLATLPDTTQQHPSGRNLVTYRP</sequence>
<reference evidence="1" key="1">
    <citation type="journal article" date="2014" name="Int. J. Syst. Evol. Microbiol.">
        <title>Complete genome sequence of Corynebacterium casei LMG S-19264T (=DSM 44701T), isolated from a smear-ripened cheese.</title>
        <authorList>
            <consortium name="US DOE Joint Genome Institute (JGI-PGF)"/>
            <person name="Walter F."/>
            <person name="Albersmeier A."/>
            <person name="Kalinowski J."/>
            <person name="Ruckert C."/>
        </authorList>
    </citation>
    <scope>NUCLEOTIDE SEQUENCE</scope>
    <source>
        <strain evidence="1">JCM 19831</strain>
    </source>
</reference>
<proteinExistence type="predicted"/>